<evidence type="ECO:0000313" key="1">
    <source>
        <dbReference type="EMBL" id="MCL1029406.1"/>
    </source>
</evidence>
<keyword evidence="2" id="KW-1185">Reference proteome</keyword>
<evidence type="ECO:0008006" key="3">
    <source>
        <dbReference type="Google" id="ProtNLM"/>
    </source>
</evidence>
<protein>
    <recommendedName>
        <fullName evidence="3">EAL domain-containing protein</fullName>
    </recommendedName>
</protein>
<reference evidence="1" key="1">
    <citation type="submission" date="2021-04" db="EMBL/GenBank/DDBJ databases">
        <title>Genome sequence of Serratia sp. arafor3.</title>
        <authorList>
            <person name="Besaury L."/>
        </authorList>
    </citation>
    <scope>NUCLEOTIDE SEQUENCE</scope>
    <source>
        <strain evidence="1">Arafor3</strain>
    </source>
</reference>
<proteinExistence type="predicted"/>
<dbReference type="Proteomes" id="UP001165275">
    <property type="component" value="Unassembled WGS sequence"/>
</dbReference>
<dbReference type="EMBL" id="JAGQDC010000006">
    <property type="protein sequence ID" value="MCL1029406.1"/>
    <property type="molecule type" value="Genomic_DNA"/>
</dbReference>
<comment type="caution">
    <text evidence="1">The sequence shown here is derived from an EMBL/GenBank/DDBJ whole genome shotgun (WGS) entry which is preliminary data.</text>
</comment>
<accession>A0ABT0KBL3</accession>
<evidence type="ECO:0000313" key="2">
    <source>
        <dbReference type="Proteomes" id="UP001165275"/>
    </source>
</evidence>
<name>A0ABT0KBL3_9GAMM</name>
<sequence length="58" mass="6347">MSITASKPRVAQQETSLTMSEDILLPVQVNQHGTLLAIELLCETVSDGIQPSVWWPPS</sequence>
<organism evidence="1 2">
    <name type="scientific">Serratia silvae</name>
    <dbReference type="NCBI Taxonomy" id="2824122"/>
    <lineage>
        <taxon>Bacteria</taxon>
        <taxon>Pseudomonadati</taxon>
        <taxon>Pseudomonadota</taxon>
        <taxon>Gammaproteobacteria</taxon>
        <taxon>Enterobacterales</taxon>
        <taxon>Yersiniaceae</taxon>
        <taxon>Serratia</taxon>
    </lineage>
</organism>
<dbReference type="RefSeq" id="WP_248945625.1">
    <property type="nucleotide sequence ID" value="NZ_CBCSGY010000094.1"/>
</dbReference>
<gene>
    <name evidence="1" type="ORF">KAJ71_10295</name>
</gene>